<dbReference type="Proteomes" id="UP000174286">
    <property type="component" value="Segment"/>
</dbReference>
<evidence type="ECO:0000313" key="1">
    <source>
        <dbReference type="EMBL" id="ACY25177.1"/>
    </source>
</evidence>
<name>D0V3X6_9CIRC</name>
<organism evidence="1 2">
    <name type="scientific">Duck circovirus</name>
    <dbReference type="NCBI Taxonomy" id="324685"/>
    <lineage>
        <taxon>Viruses</taxon>
        <taxon>Monodnaviria</taxon>
        <taxon>Shotokuvirae</taxon>
        <taxon>Cressdnaviricota</taxon>
        <taxon>Arfiviricetes</taxon>
        <taxon>Cirlivirales</taxon>
        <taxon>Circoviridae</taxon>
        <taxon>Circovirus</taxon>
        <taxon>Circovirus duck</taxon>
    </lineage>
</organism>
<sequence>MGLGIKYLLCTRAGSHVLLLLVEPYGSIDHPVVAVFTICPSLSITVDPWVLLFWYILYAGLRVIATPLIM</sequence>
<proteinExistence type="predicted"/>
<protein>
    <submittedName>
        <fullName evidence="1">V2 protein</fullName>
    </submittedName>
</protein>
<dbReference type="EMBL" id="GU014543">
    <property type="protein sequence ID" value="ACY25177.1"/>
    <property type="molecule type" value="Genomic_DNA"/>
</dbReference>
<gene>
    <name evidence="1" type="primary">V2</name>
</gene>
<accession>D0V3X6</accession>
<reference evidence="1 2" key="1">
    <citation type="submission" date="2009-09" db="EMBL/GenBank/DDBJ databases">
        <title>Cloning and sequencing of Duck circovirus (DuCV) AQ0901 strain.</title>
        <authorList>
            <person name="Zhang X.F."/>
            <person name="Cai R."/>
            <person name="Pan L."/>
            <person name="Mao H.Y."/>
            <person name="Yin X.F."/>
        </authorList>
    </citation>
    <scope>NUCLEOTIDE SEQUENCE [LARGE SCALE GENOMIC DNA]</scope>
    <source>
        <strain evidence="1">AQ0901</strain>
    </source>
</reference>
<evidence type="ECO:0000313" key="2">
    <source>
        <dbReference type="Proteomes" id="UP000174286"/>
    </source>
</evidence>